<reference evidence="1" key="1">
    <citation type="submission" date="2021-01" db="EMBL/GenBank/DDBJ databases">
        <authorList>
            <consortium name="Genoscope - CEA"/>
            <person name="William W."/>
        </authorList>
    </citation>
    <scope>NUCLEOTIDE SEQUENCE</scope>
</reference>
<evidence type="ECO:0000313" key="1">
    <source>
        <dbReference type="EMBL" id="CAD8046249.1"/>
    </source>
</evidence>
<dbReference type="EMBL" id="CAJJDN010000001">
    <property type="protein sequence ID" value="CAD8046249.1"/>
    <property type="molecule type" value="Genomic_DNA"/>
</dbReference>
<protein>
    <submittedName>
        <fullName evidence="1">Uncharacterized protein</fullName>
    </submittedName>
</protein>
<organism evidence="1 2">
    <name type="scientific">Paramecium sonneborni</name>
    <dbReference type="NCBI Taxonomy" id="65129"/>
    <lineage>
        <taxon>Eukaryota</taxon>
        <taxon>Sar</taxon>
        <taxon>Alveolata</taxon>
        <taxon>Ciliophora</taxon>
        <taxon>Intramacronucleata</taxon>
        <taxon>Oligohymenophorea</taxon>
        <taxon>Peniculida</taxon>
        <taxon>Parameciidae</taxon>
        <taxon>Paramecium</taxon>
    </lineage>
</organism>
<dbReference type="AlphaFoldDB" id="A0A8S1JXV4"/>
<dbReference type="Proteomes" id="UP000692954">
    <property type="component" value="Unassembled WGS sequence"/>
</dbReference>
<evidence type="ECO:0000313" key="2">
    <source>
        <dbReference type="Proteomes" id="UP000692954"/>
    </source>
</evidence>
<accession>A0A8S1JXV4</accession>
<gene>
    <name evidence="1" type="ORF">PSON_ATCC_30995.1.T0010516</name>
</gene>
<dbReference type="OrthoDB" id="310531at2759"/>
<sequence length="143" mass="17322">MIENASKMIKQDKIHLIQFKHLNIHEDEQDHQNLNGIFQKLMIFHYFFNDISTLKLEILIDERKVPLLNITQYIIFNQNYKISTITSSFKSIIYYIHHFIFNQILIYNLQLSHLLFFQIYQINALTFKMGPNLQLRKQFQLDT</sequence>
<keyword evidence="2" id="KW-1185">Reference proteome</keyword>
<proteinExistence type="predicted"/>
<name>A0A8S1JXV4_9CILI</name>
<comment type="caution">
    <text evidence="1">The sequence shown here is derived from an EMBL/GenBank/DDBJ whole genome shotgun (WGS) entry which is preliminary data.</text>
</comment>